<dbReference type="AlphaFoldDB" id="A0A4C2A9A4"/>
<evidence type="ECO:0000313" key="3">
    <source>
        <dbReference type="EMBL" id="GBP95774.1"/>
    </source>
</evidence>
<evidence type="ECO:0000256" key="1">
    <source>
        <dbReference type="ARBA" id="ARBA00004123"/>
    </source>
</evidence>
<evidence type="ECO:0000313" key="2">
    <source>
        <dbReference type="EMBL" id="GBP27025.1"/>
    </source>
</evidence>
<evidence type="ECO:0008006" key="5">
    <source>
        <dbReference type="Google" id="ProtNLM"/>
    </source>
</evidence>
<proteinExistence type="predicted"/>
<dbReference type="SUPFAM" id="SSF46689">
    <property type="entry name" value="Homeodomain-like"/>
    <property type="match status" value="1"/>
</dbReference>
<dbReference type="EMBL" id="BGZK01000188">
    <property type="protein sequence ID" value="GBP27025.1"/>
    <property type="molecule type" value="Genomic_DNA"/>
</dbReference>
<protein>
    <recommendedName>
        <fullName evidence="5">Transposase Tc1-like domain-containing protein</fullName>
    </recommendedName>
</protein>
<accession>A0A4C2A9A4</accession>
<keyword evidence="4" id="KW-1185">Reference proteome</keyword>
<comment type="caution">
    <text evidence="3">The sequence shown here is derived from an EMBL/GenBank/DDBJ whole genome shotgun (WGS) entry which is preliminary data.</text>
</comment>
<reference evidence="3 4" key="1">
    <citation type="journal article" date="2019" name="Commun. Biol.">
        <title>The bagworm genome reveals a unique fibroin gene that provides high tensile strength.</title>
        <authorList>
            <person name="Kono N."/>
            <person name="Nakamura H."/>
            <person name="Ohtoshi R."/>
            <person name="Tomita M."/>
            <person name="Numata K."/>
            <person name="Arakawa K."/>
        </authorList>
    </citation>
    <scope>NUCLEOTIDE SEQUENCE [LARGE SCALE GENOMIC DNA]</scope>
</reference>
<dbReference type="GO" id="GO:0005634">
    <property type="term" value="C:nucleus"/>
    <property type="evidence" value="ECO:0007669"/>
    <property type="project" value="UniProtKB-SubCell"/>
</dbReference>
<comment type="subcellular location">
    <subcellularLocation>
        <location evidence="1">Nucleus</location>
    </subcellularLocation>
</comment>
<gene>
    <name evidence="2" type="ORF">EVAR_11260_1</name>
    <name evidence="3" type="ORF">EVAR_21895_1</name>
</gene>
<dbReference type="EMBL" id="BGZK01002680">
    <property type="protein sequence ID" value="GBP95774.1"/>
    <property type="molecule type" value="Genomic_DNA"/>
</dbReference>
<organism evidence="3 4">
    <name type="scientific">Eumeta variegata</name>
    <name type="common">Bagworm moth</name>
    <name type="synonym">Eumeta japonica</name>
    <dbReference type="NCBI Taxonomy" id="151549"/>
    <lineage>
        <taxon>Eukaryota</taxon>
        <taxon>Metazoa</taxon>
        <taxon>Ecdysozoa</taxon>
        <taxon>Arthropoda</taxon>
        <taxon>Hexapoda</taxon>
        <taxon>Insecta</taxon>
        <taxon>Pterygota</taxon>
        <taxon>Neoptera</taxon>
        <taxon>Endopterygota</taxon>
        <taxon>Lepidoptera</taxon>
        <taxon>Glossata</taxon>
        <taxon>Ditrysia</taxon>
        <taxon>Tineoidea</taxon>
        <taxon>Psychidae</taxon>
        <taxon>Oiketicinae</taxon>
        <taxon>Eumeta</taxon>
    </lineage>
</organism>
<evidence type="ECO:0000313" key="4">
    <source>
        <dbReference type="Proteomes" id="UP000299102"/>
    </source>
</evidence>
<dbReference type="InterPro" id="IPR009057">
    <property type="entry name" value="Homeodomain-like_sf"/>
</dbReference>
<dbReference type="Proteomes" id="UP000299102">
    <property type="component" value="Unassembled WGS sequence"/>
</dbReference>
<name>A0A4C2A9A4_EUMVA</name>
<dbReference type="OrthoDB" id="9996331at2759"/>
<sequence>MDTPEVITAQAVALLEHGLSQRNVAKRHNLSRLSVRIVHQRYSETRSFCRRPGSRRPRATSQTDDLFEVLVSSQDRRLSAVNLQYRLREDRRIIVKEITITRRLKQSNFRPYKAVIGPKLTTRHGRARH</sequence>